<gene>
    <name evidence="1" type="ORF">ILEXP_LOCUS26416</name>
</gene>
<proteinExistence type="predicted"/>
<comment type="caution">
    <text evidence="1">The sequence shown here is derived from an EMBL/GenBank/DDBJ whole genome shotgun (WGS) entry which is preliminary data.</text>
</comment>
<keyword evidence="2" id="KW-1185">Reference proteome</keyword>
<protein>
    <submittedName>
        <fullName evidence="1">Uncharacterized protein</fullName>
    </submittedName>
</protein>
<dbReference type="EMBL" id="CAUOFW020003064">
    <property type="protein sequence ID" value="CAK9157847.1"/>
    <property type="molecule type" value="Genomic_DNA"/>
</dbReference>
<feature type="non-terminal residue" evidence="1">
    <location>
        <position position="75"/>
    </location>
</feature>
<sequence length="75" mass="7971">GAAELTLGRCGNGCSLQLILRGSLQDEIVDDSKMILNVPFVDTSIERVDELRIVSNEMVQLIETASVPVLAVGAS</sequence>
<evidence type="ECO:0000313" key="1">
    <source>
        <dbReference type="EMBL" id="CAK9157847.1"/>
    </source>
</evidence>
<organism evidence="1 2">
    <name type="scientific">Ilex paraguariensis</name>
    <name type="common">yerba mate</name>
    <dbReference type="NCBI Taxonomy" id="185542"/>
    <lineage>
        <taxon>Eukaryota</taxon>
        <taxon>Viridiplantae</taxon>
        <taxon>Streptophyta</taxon>
        <taxon>Embryophyta</taxon>
        <taxon>Tracheophyta</taxon>
        <taxon>Spermatophyta</taxon>
        <taxon>Magnoliopsida</taxon>
        <taxon>eudicotyledons</taxon>
        <taxon>Gunneridae</taxon>
        <taxon>Pentapetalae</taxon>
        <taxon>asterids</taxon>
        <taxon>campanulids</taxon>
        <taxon>Aquifoliales</taxon>
        <taxon>Aquifoliaceae</taxon>
        <taxon>Ilex</taxon>
    </lineage>
</organism>
<name>A0ABC8SLQ6_9AQUA</name>
<reference evidence="1 2" key="1">
    <citation type="submission" date="2024-02" db="EMBL/GenBank/DDBJ databases">
        <authorList>
            <person name="Vignale AGUSTIN F."/>
            <person name="Sosa J E."/>
            <person name="Modenutti C."/>
        </authorList>
    </citation>
    <scope>NUCLEOTIDE SEQUENCE [LARGE SCALE GENOMIC DNA]</scope>
</reference>
<dbReference type="Proteomes" id="UP001642360">
    <property type="component" value="Unassembled WGS sequence"/>
</dbReference>
<evidence type="ECO:0000313" key="2">
    <source>
        <dbReference type="Proteomes" id="UP001642360"/>
    </source>
</evidence>
<feature type="non-terminal residue" evidence="1">
    <location>
        <position position="1"/>
    </location>
</feature>
<dbReference type="AlphaFoldDB" id="A0ABC8SLQ6"/>
<accession>A0ABC8SLQ6</accession>